<dbReference type="EMBL" id="CAJNOR010001206">
    <property type="protein sequence ID" value="CAF1097752.1"/>
    <property type="molecule type" value="Genomic_DNA"/>
</dbReference>
<sequence>MSYTTRSLPLNIGKIPRIQKQPLPLDQAKAAKSTKISLVANSLPRNDYLKIFKGLTVLFIGDNTIRTLYRDLCSVLQYDRLLTADETARPHGDYHLIENEHVLVKEGKLKTDEYRDIKEFVLTENSTHLIYIYIATIFNGIPRFNLEYLKTINQQSSIDMIVFCSYGNDFTKAKIQSSRMKSNAYFEKYLVELSHFLNYLKNFCRVPSKTQHFFWFTPLPQPFHASQIKEEQFERFLKVTTDLIIKTDDFISFDLYDIWKRRKDLTVPQNGYLSLHGIREVNDCFARFFANKVNRPFTSSIPPSITPLSHLNDKPSYRREWPKPTSQTSTKSDRYHPYSR</sequence>
<evidence type="ECO:0000313" key="5">
    <source>
        <dbReference type="Proteomes" id="UP000663852"/>
    </source>
</evidence>
<organism evidence="3 5">
    <name type="scientific">Adineta ricciae</name>
    <name type="common">Rotifer</name>
    <dbReference type="NCBI Taxonomy" id="249248"/>
    <lineage>
        <taxon>Eukaryota</taxon>
        <taxon>Metazoa</taxon>
        <taxon>Spiralia</taxon>
        <taxon>Gnathifera</taxon>
        <taxon>Rotifera</taxon>
        <taxon>Eurotatoria</taxon>
        <taxon>Bdelloidea</taxon>
        <taxon>Adinetida</taxon>
        <taxon>Adinetidae</taxon>
        <taxon>Adineta</taxon>
    </lineage>
</organism>
<proteinExistence type="predicted"/>
<feature type="compositionally biased region" description="Basic and acidic residues" evidence="1">
    <location>
        <begin position="331"/>
        <end position="340"/>
    </location>
</feature>
<comment type="caution">
    <text evidence="3">The sequence shown here is derived from an EMBL/GenBank/DDBJ whole genome shotgun (WGS) entry which is preliminary data.</text>
</comment>
<gene>
    <name evidence="3" type="ORF">EDS130_LOCUS42482</name>
    <name evidence="2" type="ORF">XAT740_LOCUS18185</name>
</gene>
<evidence type="ECO:0000313" key="3">
    <source>
        <dbReference type="EMBL" id="CAF1498590.1"/>
    </source>
</evidence>
<name>A0A815SX03_ADIRI</name>
<feature type="compositionally biased region" description="Basic and acidic residues" evidence="1">
    <location>
        <begin position="311"/>
        <end position="322"/>
    </location>
</feature>
<dbReference type="AlphaFoldDB" id="A0A815SX03"/>
<evidence type="ECO:0000313" key="2">
    <source>
        <dbReference type="EMBL" id="CAF1097752.1"/>
    </source>
</evidence>
<dbReference type="Proteomes" id="UP000663828">
    <property type="component" value="Unassembled WGS sequence"/>
</dbReference>
<reference evidence="3" key="1">
    <citation type="submission" date="2021-02" db="EMBL/GenBank/DDBJ databases">
        <authorList>
            <person name="Nowell W R."/>
        </authorList>
    </citation>
    <scope>NUCLEOTIDE SEQUENCE</scope>
</reference>
<dbReference type="OrthoDB" id="10011830at2759"/>
<dbReference type="EMBL" id="CAJNOJ010000622">
    <property type="protein sequence ID" value="CAF1498590.1"/>
    <property type="molecule type" value="Genomic_DNA"/>
</dbReference>
<protein>
    <submittedName>
        <fullName evidence="3">Uncharacterized protein</fullName>
    </submittedName>
</protein>
<evidence type="ECO:0000256" key="1">
    <source>
        <dbReference type="SAM" id="MobiDB-lite"/>
    </source>
</evidence>
<evidence type="ECO:0000313" key="4">
    <source>
        <dbReference type="Proteomes" id="UP000663828"/>
    </source>
</evidence>
<keyword evidence="4" id="KW-1185">Reference proteome</keyword>
<dbReference type="Proteomes" id="UP000663852">
    <property type="component" value="Unassembled WGS sequence"/>
</dbReference>
<feature type="region of interest" description="Disordered" evidence="1">
    <location>
        <begin position="305"/>
        <end position="340"/>
    </location>
</feature>
<accession>A0A815SX03</accession>